<proteinExistence type="predicted"/>
<reference evidence="3 4" key="1">
    <citation type="submission" date="2020-08" db="EMBL/GenBank/DDBJ databases">
        <title>Genomic Encyclopedia of Type Strains, Phase III (KMG-III): the genomes of soil and plant-associated and newly described type strains.</title>
        <authorList>
            <person name="Whitman W."/>
        </authorList>
    </citation>
    <scope>NUCLEOTIDE SEQUENCE [LARGE SCALE GENOMIC DNA]</scope>
    <source>
        <strain evidence="3 4">CECT 7744</strain>
    </source>
</reference>
<dbReference type="PANTHER" id="PTHR48081">
    <property type="entry name" value="AB HYDROLASE SUPERFAMILY PROTEIN C4A8.06C"/>
    <property type="match status" value="1"/>
</dbReference>
<evidence type="ECO:0000313" key="3">
    <source>
        <dbReference type="EMBL" id="MBB3231349.1"/>
    </source>
</evidence>
<comment type="caution">
    <text evidence="3">The sequence shown here is derived from an EMBL/GenBank/DDBJ whole genome shotgun (WGS) entry which is preliminary data.</text>
</comment>
<sequence length="258" mass="27528">MTRDALERDYSPSRYARDFAATLARQAAEGAALVAAHRPARLRYADDPAACTDLFLPPEPGPWPLMVFIHGGYWQELDHTATDFLAARYLARGMAFASLGYGLAPRVSIETMIAQCRQGLAAAVEAVAEQGGVARRVLGGHSAGAQLACRVAAAEACSPDGVTIDALLLVSGVYDLTPLVDTHVNAPLGLDVARAHSLSPMFDDLAGLPPLELLVAEHDTPAFRRQAFDFRAAVLAAGGAARLRDLPDCDHFDILDHF</sequence>
<evidence type="ECO:0000256" key="1">
    <source>
        <dbReference type="ARBA" id="ARBA00022801"/>
    </source>
</evidence>
<feature type="domain" description="Alpha/beta hydrolase fold-3" evidence="2">
    <location>
        <begin position="66"/>
        <end position="251"/>
    </location>
</feature>
<dbReference type="InterPro" id="IPR050300">
    <property type="entry name" value="GDXG_lipolytic_enzyme"/>
</dbReference>
<keyword evidence="1 3" id="KW-0378">Hydrolase</keyword>
<dbReference type="Gene3D" id="3.40.50.1820">
    <property type="entry name" value="alpha/beta hydrolase"/>
    <property type="match status" value="1"/>
</dbReference>
<dbReference type="Proteomes" id="UP000518892">
    <property type="component" value="Unassembled WGS sequence"/>
</dbReference>
<dbReference type="PANTHER" id="PTHR48081:SF33">
    <property type="entry name" value="KYNURENINE FORMAMIDASE"/>
    <property type="match status" value="1"/>
</dbReference>
<dbReference type="InterPro" id="IPR013094">
    <property type="entry name" value="AB_hydrolase_3"/>
</dbReference>
<dbReference type="InterPro" id="IPR029058">
    <property type="entry name" value="AB_hydrolase_fold"/>
</dbReference>
<dbReference type="GO" id="GO:0004061">
    <property type="term" value="F:arylformamidase activity"/>
    <property type="evidence" value="ECO:0007669"/>
    <property type="project" value="UniProtKB-EC"/>
</dbReference>
<dbReference type="Pfam" id="PF07859">
    <property type="entry name" value="Abhydrolase_3"/>
    <property type="match status" value="1"/>
</dbReference>
<keyword evidence="4" id="KW-1185">Reference proteome</keyword>
<dbReference type="RefSeq" id="WP_183383832.1">
    <property type="nucleotide sequence ID" value="NZ_JACHXR010000005.1"/>
</dbReference>
<dbReference type="AlphaFoldDB" id="A0A7W5ETU1"/>
<protein>
    <submittedName>
        <fullName evidence="3">Arylformamidase</fullName>
        <ecNumber evidence="3">3.5.1.9</ecNumber>
    </submittedName>
</protein>
<dbReference type="EMBL" id="JACHXR010000005">
    <property type="protein sequence ID" value="MBB3231349.1"/>
    <property type="molecule type" value="Genomic_DNA"/>
</dbReference>
<dbReference type="EC" id="3.5.1.9" evidence="3"/>
<dbReference type="SUPFAM" id="SSF53474">
    <property type="entry name" value="alpha/beta-Hydrolases"/>
    <property type="match status" value="1"/>
</dbReference>
<evidence type="ECO:0000259" key="2">
    <source>
        <dbReference type="Pfam" id="PF07859"/>
    </source>
</evidence>
<gene>
    <name evidence="3" type="ORF">FHR97_002204</name>
</gene>
<name>A0A7W5ETU1_9GAMM</name>
<organism evidence="3 4">
    <name type="scientific">Halomonas stenophila</name>
    <dbReference type="NCBI Taxonomy" id="795312"/>
    <lineage>
        <taxon>Bacteria</taxon>
        <taxon>Pseudomonadati</taxon>
        <taxon>Pseudomonadota</taxon>
        <taxon>Gammaproteobacteria</taxon>
        <taxon>Oceanospirillales</taxon>
        <taxon>Halomonadaceae</taxon>
        <taxon>Halomonas</taxon>
    </lineage>
</organism>
<evidence type="ECO:0000313" key="4">
    <source>
        <dbReference type="Proteomes" id="UP000518892"/>
    </source>
</evidence>
<accession>A0A7W5ETU1</accession>